<evidence type="ECO:0000313" key="1">
    <source>
        <dbReference type="EMBL" id="EXK26534.1"/>
    </source>
</evidence>
<protein>
    <submittedName>
        <fullName evidence="1">Uncharacterized protein</fullName>
    </submittedName>
</protein>
<name>W9Z446_FUSOX</name>
<reference evidence="1" key="1">
    <citation type="submission" date="2012-04" db="EMBL/GenBank/DDBJ databases">
        <title>The Genome Sequence of Fusarium oxysporum melonis.</title>
        <authorList>
            <consortium name="The Broad Institute Genome Sequencing Platform"/>
            <person name="Ma L.-J."/>
            <person name="Gale L.R."/>
            <person name="Schwartz D.C."/>
            <person name="Zhou S."/>
            <person name="Corby-Kistler H."/>
            <person name="Young S.K."/>
            <person name="Zeng Q."/>
            <person name="Gargeya S."/>
            <person name="Fitzgerald M."/>
            <person name="Haas B."/>
            <person name="Abouelleil A."/>
            <person name="Alvarado L."/>
            <person name="Arachchi H.M."/>
            <person name="Berlin A."/>
            <person name="Brown A."/>
            <person name="Chapman S.B."/>
            <person name="Chen Z."/>
            <person name="Dunbar C."/>
            <person name="Freedman E."/>
            <person name="Gearin G."/>
            <person name="Goldberg J."/>
            <person name="Griggs A."/>
            <person name="Gujja S."/>
            <person name="Heiman D."/>
            <person name="Howarth C."/>
            <person name="Larson L."/>
            <person name="Lui A."/>
            <person name="MacDonald P.J.P."/>
            <person name="Montmayeur A."/>
            <person name="Murphy C."/>
            <person name="Neiman D."/>
            <person name="Pearson M."/>
            <person name="Priest M."/>
            <person name="Roberts A."/>
            <person name="Saif S."/>
            <person name="Shea T."/>
            <person name="Shenoy N."/>
            <person name="Sisk P."/>
            <person name="Stolte C."/>
            <person name="Sykes S."/>
            <person name="Wortman J."/>
            <person name="Nusbaum C."/>
            <person name="Birren B."/>
        </authorList>
    </citation>
    <scope>NUCLEOTIDE SEQUENCE</scope>
    <source>
        <strain evidence="1">26406</strain>
    </source>
</reference>
<accession>W9Z446</accession>
<dbReference type="EMBL" id="JH659358">
    <property type="protein sequence ID" value="EXK26534.1"/>
    <property type="molecule type" value="Genomic_DNA"/>
</dbReference>
<organism evidence="1">
    <name type="scientific">Fusarium oxysporum f. sp. melonis 26406</name>
    <dbReference type="NCBI Taxonomy" id="1089452"/>
    <lineage>
        <taxon>Eukaryota</taxon>
        <taxon>Fungi</taxon>
        <taxon>Dikarya</taxon>
        <taxon>Ascomycota</taxon>
        <taxon>Pezizomycotina</taxon>
        <taxon>Sordariomycetes</taxon>
        <taxon>Hypocreomycetidae</taxon>
        <taxon>Hypocreales</taxon>
        <taxon>Nectriaceae</taxon>
        <taxon>Fusarium</taxon>
        <taxon>Fusarium oxysporum species complex</taxon>
    </lineage>
</organism>
<proteinExistence type="predicted"/>
<dbReference type="AlphaFoldDB" id="W9Z446"/>
<sequence>MPEDGLKATGPLLYSDLTAKIPRHLRAESC</sequence>
<gene>
    <name evidence="1" type="ORF">FOMG_16859</name>
</gene>
<dbReference type="VEuPathDB" id="FungiDB:FOMG_16859"/>
<reference evidence="1" key="2">
    <citation type="submission" date="2012-05" db="EMBL/GenBank/DDBJ databases">
        <title>Annotation of the Genome Sequence of Fusarium oxysporum f. sp. melonis 26406.</title>
        <authorList>
            <consortium name="The Broad Institute Genomics Platform"/>
            <person name="Ma L.-J."/>
            <person name="Corby-Kistler H."/>
            <person name="Broz K."/>
            <person name="Gale L.R."/>
            <person name="Jonkers W."/>
            <person name="O'Donnell K."/>
            <person name="Ploetz R."/>
            <person name="Steinberg C."/>
            <person name="Schwartz D.C."/>
            <person name="VanEtten H."/>
            <person name="Zhou S."/>
            <person name="Young S.K."/>
            <person name="Zeng Q."/>
            <person name="Gargeya S."/>
            <person name="Fitzgerald M."/>
            <person name="Abouelleil A."/>
            <person name="Alvarado L."/>
            <person name="Chapman S.B."/>
            <person name="Gainer-Dewar J."/>
            <person name="Goldberg J."/>
            <person name="Griggs A."/>
            <person name="Gujja S."/>
            <person name="Hansen M."/>
            <person name="Howarth C."/>
            <person name="Imamovic A."/>
            <person name="Ireland A."/>
            <person name="Larimer J."/>
            <person name="McCowan C."/>
            <person name="Murphy C."/>
            <person name="Pearson M."/>
            <person name="Poon T.W."/>
            <person name="Priest M."/>
            <person name="Roberts A."/>
            <person name="Saif S."/>
            <person name="Shea T."/>
            <person name="Sykes S."/>
            <person name="Wortman J."/>
            <person name="Nusbaum C."/>
            <person name="Birren B."/>
        </authorList>
    </citation>
    <scope>NUCLEOTIDE SEQUENCE</scope>
    <source>
        <strain evidence="1">26406</strain>
    </source>
</reference>
<dbReference type="HOGENOM" id="CLU_3406423_0_0_1"/>
<dbReference type="Proteomes" id="UP000030703">
    <property type="component" value="Unassembled WGS sequence"/>
</dbReference>